<dbReference type="PANTHER" id="PTHR24421">
    <property type="entry name" value="NITRATE/NITRITE SENSOR PROTEIN NARX-RELATED"/>
    <property type="match status" value="1"/>
</dbReference>
<dbReference type="SMART" id="SM00387">
    <property type="entry name" value="HATPase_c"/>
    <property type="match status" value="1"/>
</dbReference>
<dbReference type="CDD" id="cd16917">
    <property type="entry name" value="HATPase_UhpB-NarQ-NarX-like"/>
    <property type="match status" value="1"/>
</dbReference>
<evidence type="ECO:0000313" key="12">
    <source>
        <dbReference type="Proteomes" id="UP000295260"/>
    </source>
</evidence>
<organism evidence="11 12">
    <name type="scientific">Flavobacterium dankookense</name>
    <dbReference type="NCBI Taxonomy" id="706186"/>
    <lineage>
        <taxon>Bacteria</taxon>
        <taxon>Pseudomonadati</taxon>
        <taxon>Bacteroidota</taxon>
        <taxon>Flavobacteriia</taxon>
        <taxon>Flavobacteriales</taxon>
        <taxon>Flavobacteriaceae</taxon>
        <taxon>Flavobacterium</taxon>
    </lineage>
</organism>
<evidence type="ECO:0000313" key="11">
    <source>
        <dbReference type="EMBL" id="TDP61019.1"/>
    </source>
</evidence>
<dbReference type="Gene3D" id="1.20.5.1930">
    <property type="match status" value="1"/>
</dbReference>
<dbReference type="GO" id="GO:0016020">
    <property type="term" value="C:membrane"/>
    <property type="evidence" value="ECO:0007669"/>
    <property type="project" value="InterPro"/>
</dbReference>
<evidence type="ECO:0000256" key="5">
    <source>
        <dbReference type="ARBA" id="ARBA00022741"/>
    </source>
</evidence>
<dbReference type="Proteomes" id="UP000295260">
    <property type="component" value="Unassembled WGS sequence"/>
</dbReference>
<dbReference type="Pfam" id="PF02518">
    <property type="entry name" value="HATPase_c"/>
    <property type="match status" value="1"/>
</dbReference>
<keyword evidence="3" id="KW-0597">Phosphoprotein</keyword>
<keyword evidence="5" id="KW-0547">Nucleotide-binding</keyword>
<keyword evidence="9" id="KW-0472">Membrane</keyword>
<dbReference type="AlphaFoldDB" id="A0A4R6QHF7"/>
<dbReference type="EC" id="2.7.13.3" evidence="2"/>
<evidence type="ECO:0000256" key="4">
    <source>
        <dbReference type="ARBA" id="ARBA00022679"/>
    </source>
</evidence>
<evidence type="ECO:0000256" key="1">
    <source>
        <dbReference type="ARBA" id="ARBA00000085"/>
    </source>
</evidence>
<keyword evidence="7" id="KW-0067">ATP-binding</keyword>
<reference evidence="11 12" key="1">
    <citation type="submission" date="2019-03" db="EMBL/GenBank/DDBJ databases">
        <title>Genomic Encyclopedia of Archaeal and Bacterial Type Strains, Phase II (KMG-II): from individual species to whole genera.</title>
        <authorList>
            <person name="Goeker M."/>
        </authorList>
    </citation>
    <scope>NUCLEOTIDE SEQUENCE [LARGE SCALE GENOMIC DNA]</scope>
    <source>
        <strain evidence="11 12">DSM 25687</strain>
    </source>
</reference>
<sequence>MNTIVIGIIIGTLFISLLLLFFVVLIKLYFTKIKNYTQKLYQKDIDFQKSLTETIVETQEQVLNNISQDLHDDAGQQLTYINFQIENLKFDSPELQQQLEPISQSISNLSQSIRSISHSLNHQLLLQQDLLKAIQTEVERMQKNDLVKFHLELDNSGNKKFSTNEKIVIYRIFQEIINNAFKHSKAKNIRIEIKTKPHFFMEITDDGKGFDVSKKGQTLGLQNLKARAKLIEYDITIQSAINHGTTITLTQNQP</sequence>
<evidence type="ECO:0000259" key="10">
    <source>
        <dbReference type="PROSITE" id="PS50109"/>
    </source>
</evidence>
<dbReference type="EMBL" id="SNXR01000011">
    <property type="protein sequence ID" value="TDP61019.1"/>
    <property type="molecule type" value="Genomic_DNA"/>
</dbReference>
<comment type="caution">
    <text evidence="11">The sequence shown here is derived from an EMBL/GenBank/DDBJ whole genome shotgun (WGS) entry which is preliminary data.</text>
</comment>
<evidence type="ECO:0000256" key="3">
    <source>
        <dbReference type="ARBA" id="ARBA00022553"/>
    </source>
</evidence>
<keyword evidence="12" id="KW-1185">Reference proteome</keyword>
<dbReference type="SUPFAM" id="SSF55874">
    <property type="entry name" value="ATPase domain of HSP90 chaperone/DNA topoisomerase II/histidine kinase"/>
    <property type="match status" value="1"/>
</dbReference>
<dbReference type="GO" id="GO:0046983">
    <property type="term" value="F:protein dimerization activity"/>
    <property type="evidence" value="ECO:0007669"/>
    <property type="project" value="InterPro"/>
</dbReference>
<feature type="domain" description="Histidine kinase" evidence="10">
    <location>
        <begin position="69"/>
        <end position="254"/>
    </location>
</feature>
<evidence type="ECO:0000256" key="8">
    <source>
        <dbReference type="ARBA" id="ARBA00023012"/>
    </source>
</evidence>
<dbReference type="GO" id="GO:0005524">
    <property type="term" value="F:ATP binding"/>
    <property type="evidence" value="ECO:0007669"/>
    <property type="project" value="UniProtKB-KW"/>
</dbReference>
<accession>A0A4R6QHF7</accession>
<name>A0A4R6QHF7_9FLAO</name>
<keyword evidence="8" id="KW-0902">Two-component regulatory system</keyword>
<dbReference type="PROSITE" id="PS50109">
    <property type="entry name" value="HIS_KIN"/>
    <property type="match status" value="1"/>
</dbReference>
<dbReference type="RefSeq" id="WP_133531970.1">
    <property type="nucleotide sequence ID" value="NZ_SNXR01000011.1"/>
</dbReference>
<feature type="transmembrane region" description="Helical" evidence="9">
    <location>
        <begin position="6"/>
        <end position="30"/>
    </location>
</feature>
<dbReference type="InterPro" id="IPR003594">
    <property type="entry name" value="HATPase_dom"/>
</dbReference>
<dbReference type="Pfam" id="PF07730">
    <property type="entry name" value="HisKA_3"/>
    <property type="match status" value="1"/>
</dbReference>
<protein>
    <recommendedName>
        <fullName evidence="2">histidine kinase</fullName>
        <ecNumber evidence="2">2.7.13.3</ecNumber>
    </recommendedName>
</protein>
<evidence type="ECO:0000256" key="7">
    <source>
        <dbReference type="ARBA" id="ARBA00022840"/>
    </source>
</evidence>
<evidence type="ECO:0000256" key="6">
    <source>
        <dbReference type="ARBA" id="ARBA00022777"/>
    </source>
</evidence>
<keyword evidence="9" id="KW-0812">Transmembrane</keyword>
<dbReference type="InterPro" id="IPR050482">
    <property type="entry name" value="Sensor_HK_TwoCompSys"/>
</dbReference>
<dbReference type="Gene3D" id="3.30.565.10">
    <property type="entry name" value="Histidine kinase-like ATPase, C-terminal domain"/>
    <property type="match status" value="1"/>
</dbReference>
<keyword evidence="6 11" id="KW-0418">Kinase</keyword>
<gene>
    <name evidence="11" type="ORF">BC748_0627</name>
</gene>
<keyword evidence="9" id="KW-1133">Transmembrane helix</keyword>
<dbReference type="InterPro" id="IPR036890">
    <property type="entry name" value="HATPase_C_sf"/>
</dbReference>
<dbReference type="GO" id="GO:0000155">
    <property type="term" value="F:phosphorelay sensor kinase activity"/>
    <property type="evidence" value="ECO:0007669"/>
    <property type="project" value="InterPro"/>
</dbReference>
<dbReference type="OrthoDB" id="9760839at2"/>
<dbReference type="InterPro" id="IPR011712">
    <property type="entry name" value="Sig_transdc_His_kin_sub3_dim/P"/>
</dbReference>
<dbReference type="PANTHER" id="PTHR24421:SF10">
    <property type="entry name" value="NITRATE_NITRITE SENSOR PROTEIN NARQ"/>
    <property type="match status" value="1"/>
</dbReference>
<evidence type="ECO:0000256" key="9">
    <source>
        <dbReference type="SAM" id="Phobius"/>
    </source>
</evidence>
<keyword evidence="4" id="KW-0808">Transferase</keyword>
<evidence type="ECO:0000256" key="2">
    <source>
        <dbReference type="ARBA" id="ARBA00012438"/>
    </source>
</evidence>
<proteinExistence type="predicted"/>
<dbReference type="InterPro" id="IPR005467">
    <property type="entry name" value="His_kinase_dom"/>
</dbReference>
<comment type="catalytic activity">
    <reaction evidence="1">
        <text>ATP + protein L-histidine = ADP + protein N-phospho-L-histidine.</text>
        <dbReference type="EC" id="2.7.13.3"/>
    </reaction>
</comment>